<proteinExistence type="predicted"/>
<gene>
    <name evidence="2" type="ORF">PNE06_25205</name>
</gene>
<sequence>MSRRNKSRPRGAQPNTEAVSVQDAFSNPLFRLGYGSQSPLEATEYPLTRMTDNYALLNSLYRDNWVVQNVVGIIPDDMTKKWFAPAGAVGPEHLKELDRVQRVTALRERVNEGLRWGRLYGGAAGLIMIRGQEGMLGQPLELESIYPGTFQGLYILDRWQGVVPGMELVFEGGEPVPAYYSITDARGNTVAKVHHSRLVRFTGRDLPFLERVAELYWGESEVEALYNDVVKHDNVAANMAALTFRANVDTMEVQNLDQLFSVTSGEQQRRFWNVMQAQSVMKSNFGMQLVNRGDQIKNTQYTFTGLQEVYDSMCLDLSGASRIPVTKLFGRSPAGMNATGESDLRNYYDYVDTLREAKLRPILEKLLPVLAMSAWGAVPDGLDITFPPLWT</sequence>
<dbReference type="InterPro" id="IPR024459">
    <property type="entry name" value="Acb1-like_N"/>
</dbReference>
<reference evidence="2" key="1">
    <citation type="submission" date="2023-01" db="EMBL/GenBank/DDBJ databases">
        <title>Human gut microbiome strain richness.</title>
        <authorList>
            <person name="Chen-Liaw A."/>
        </authorList>
    </citation>
    <scope>NUCLEOTIDE SEQUENCE</scope>
    <source>
        <strain evidence="2">1001287st1_F4_1001285I_161205</strain>
    </source>
</reference>
<dbReference type="InterPro" id="IPR006445">
    <property type="entry name" value="Phage-assoc_HI1409"/>
</dbReference>
<evidence type="ECO:0000313" key="2">
    <source>
        <dbReference type="EMBL" id="MDB7936376.1"/>
    </source>
</evidence>
<accession>A0AAW6CNN7</accession>
<dbReference type="Pfam" id="PF06381">
    <property type="entry name" value="Phage_portal_3"/>
    <property type="match status" value="1"/>
</dbReference>
<evidence type="ECO:0000259" key="1">
    <source>
        <dbReference type="Pfam" id="PF06381"/>
    </source>
</evidence>
<comment type="caution">
    <text evidence="2">The sequence shown here is derived from an EMBL/GenBank/DDBJ whole genome shotgun (WGS) entry which is preliminary data.</text>
</comment>
<feature type="domain" description="Anti-CBASS protein Acb1-like N-terminal" evidence="1">
    <location>
        <begin position="57"/>
        <end position="390"/>
    </location>
</feature>
<feature type="non-terminal residue" evidence="2">
    <location>
        <position position="391"/>
    </location>
</feature>
<dbReference type="AlphaFoldDB" id="A0AAW6CNN7"/>
<dbReference type="EMBL" id="JAQLWV010000110">
    <property type="protein sequence ID" value="MDB7936376.1"/>
    <property type="molecule type" value="Genomic_DNA"/>
</dbReference>
<dbReference type="NCBIfam" id="TIGR01555">
    <property type="entry name" value="phge_rel_HI1409"/>
    <property type="match status" value="1"/>
</dbReference>
<evidence type="ECO:0000313" key="3">
    <source>
        <dbReference type="Proteomes" id="UP001211173"/>
    </source>
</evidence>
<name>A0AAW6CNN7_FLAPL</name>
<dbReference type="RefSeq" id="WP_195384616.1">
    <property type="nucleotide sequence ID" value="NZ_JADMVZ010000112.1"/>
</dbReference>
<organism evidence="2 3">
    <name type="scientific">Flavonifractor plautii</name>
    <name type="common">Fusobacterium plautii</name>
    <dbReference type="NCBI Taxonomy" id="292800"/>
    <lineage>
        <taxon>Bacteria</taxon>
        <taxon>Bacillati</taxon>
        <taxon>Bacillota</taxon>
        <taxon>Clostridia</taxon>
        <taxon>Eubacteriales</taxon>
        <taxon>Oscillospiraceae</taxon>
        <taxon>Flavonifractor</taxon>
    </lineage>
</organism>
<protein>
    <submittedName>
        <fullName evidence="2">DUF1073 domain-containing protein</fullName>
    </submittedName>
</protein>
<dbReference type="Proteomes" id="UP001211173">
    <property type="component" value="Unassembled WGS sequence"/>
</dbReference>